<sequence>MRRGPGRARCGRIGDPVQQGTARRARRARPGRGPGGRCRCGGAGCGPVGHAALSPPCFDAAAASSVRPVAR</sequence>
<accession>A0A327LX02</accession>
<evidence type="ECO:0000313" key="3">
    <source>
        <dbReference type="Proteomes" id="UP000249065"/>
    </source>
</evidence>
<dbReference type="Proteomes" id="UP000249065">
    <property type="component" value="Unassembled WGS sequence"/>
</dbReference>
<name>A0A327LX02_9PROT</name>
<organism evidence="2 3">
    <name type="scientific">Roseicella frigidaeris</name>
    <dbReference type="NCBI Taxonomy" id="2230885"/>
    <lineage>
        <taxon>Bacteria</taxon>
        <taxon>Pseudomonadati</taxon>
        <taxon>Pseudomonadota</taxon>
        <taxon>Alphaproteobacteria</taxon>
        <taxon>Acetobacterales</taxon>
        <taxon>Roseomonadaceae</taxon>
        <taxon>Roseicella</taxon>
    </lineage>
</organism>
<feature type="compositionally biased region" description="Basic residues" evidence="1">
    <location>
        <begin position="1"/>
        <end position="10"/>
    </location>
</feature>
<reference evidence="3" key="1">
    <citation type="submission" date="2018-06" db="EMBL/GenBank/DDBJ databases">
        <authorList>
            <person name="Khan S.A."/>
        </authorList>
    </citation>
    <scope>NUCLEOTIDE SEQUENCE [LARGE SCALE GENOMIC DNA]</scope>
    <source>
        <strain evidence="3">DB-1506</strain>
    </source>
</reference>
<evidence type="ECO:0000313" key="2">
    <source>
        <dbReference type="EMBL" id="RAI54667.1"/>
    </source>
</evidence>
<gene>
    <name evidence="2" type="ORF">DOO78_25485</name>
</gene>
<dbReference type="AlphaFoldDB" id="A0A327LX02"/>
<feature type="region of interest" description="Disordered" evidence="1">
    <location>
        <begin position="1"/>
        <end position="36"/>
    </location>
</feature>
<evidence type="ECO:0000256" key="1">
    <source>
        <dbReference type="SAM" id="MobiDB-lite"/>
    </source>
</evidence>
<comment type="caution">
    <text evidence="2">The sequence shown here is derived from an EMBL/GenBank/DDBJ whole genome shotgun (WGS) entry which is preliminary data.</text>
</comment>
<keyword evidence="3" id="KW-1185">Reference proteome</keyword>
<dbReference type="EMBL" id="QLIX01000042">
    <property type="protein sequence ID" value="RAI54667.1"/>
    <property type="molecule type" value="Genomic_DNA"/>
</dbReference>
<protein>
    <submittedName>
        <fullName evidence="2">Uncharacterized protein</fullName>
    </submittedName>
</protein>
<proteinExistence type="predicted"/>